<keyword evidence="1" id="KW-0812">Transmembrane</keyword>
<keyword evidence="1" id="KW-1133">Transmembrane helix</keyword>
<evidence type="ECO:0000313" key="3">
    <source>
        <dbReference type="Proteomes" id="UP000190675"/>
    </source>
</evidence>
<gene>
    <name evidence="2" type="ORF">SAMN05444169_5729</name>
</gene>
<dbReference type="EMBL" id="LT670818">
    <property type="protein sequence ID" value="SHH09806.1"/>
    <property type="molecule type" value="Genomic_DNA"/>
</dbReference>
<keyword evidence="1" id="KW-0472">Membrane</keyword>
<reference evidence="2 3" key="1">
    <citation type="submission" date="2016-11" db="EMBL/GenBank/DDBJ databases">
        <authorList>
            <person name="Jaros S."/>
            <person name="Januszkiewicz K."/>
            <person name="Wedrychowicz H."/>
        </authorList>
    </citation>
    <scope>NUCLEOTIDE SEQUENCE [LARGE SCALE GENOMIC DNA]</scope>
    <source>
        <strain evidence="2 3">GAS242</strain>
    </source>
</reference>
<proteinExistence type="predicted"/>
<feature type="transmembrane region" description="Helical" evidence="1">
    <location>
        <begin position="9"/>
        <end position="31"/>
    </location>
</feature>
<dbReference type="Proteomes" id="UP000190675">
    <property type="component" value="Chromosome I"/>
</dbReference>
<sequence>MDTQTKREIWLLAIGTALVELPVAFAAFTIFSH</sequence>
<protein>
    <submittedName>
        <fullName evidence="2">Uncharacterized protein</fullName>
    </submittedName>
</protein>
<accession>A0A1M5Q7C3</accession>
<evidence type="ECO:0000313" key="2">
    <source>
        <dbReference type="EMBL" id="SHH09806.1"/>
    </source>
</evidence>
<evidence type="ECO:0000256" key="1">
    <source>
        <dbReference type="SAM" id="Phobius"/>
    </source>
</evidence>
<organism evidence="2 3">
    <name type="scientific">Bradyrhizobium erythrophlei</name>
    <dbReference type="NCBI Taxonomy" id="1437360"/>
    <lineage>
        <taxon>Bacteria</taxon>
        <taxon>Pseudomonadati</taxon>
        <taxon>Pseudomonadota</taxon>
        <taxon>Alphaproteobacteria</taxon>
        <taxon>Hyphomicrobiales</taxon>
        <taxon>Nitrobacteraceae</taxon>
        <taxon>Bradyrhizobium</taxon>
    </lineage>
</organism>
<dbReference type="AlphaFoldDB" id="A0A1M5Q7C3"/>
<name>A0A1M5Q7C3_9BRAD</name>